<keyword evidence="1" id="KW-0732">Signal</keyword>
<evidence type="ECO:0000256" key="1">
    <source>
        <dbReference type="SAM" id="SignalP"/>
    </source>
</evidence>
<proteinExistence type="predicted"/>
<comment type="caution">
    <text evidence="2">The sequence shown here is derived from an EMBL/GenBank/DDBJ whole genome shotgun (WGS) entry which is preliminary data.</text>
</comment>
<name>A0A844ZI40_9SPHN</name>
<protein>
    <submittedName>
        <fullName evidence="2">Uncharacterized protein</fullName>
    </submittedName>
</protein>
<gene>
    <name evidence="2" type="ORF">GRI38_13855</name>
</gene>
<sequence length="175" mass="19120">MKKLVLALTLASVTAPVAAQDWRDPGVAAKINETFNGMADYCSETFGFTRLPPVENGNKVEAYLLLQPLPEMTLKEWVRIIDQASVFIDMDSDEKEILAQRAADALVAAERDPSVRESAEHLYVTTIMGPINDSLTGCEAAVRSSFFSSNYFTGVGSADDLEAGVRERFHVSIGE</sequence>
<dbReference type="EMBL" id="WTYW01000007">
    <property type="protein sequence ID" value="MXO87113.1"/>
    <property type="molecule type" value="Genomic_DNA"/>
</dbReference>
<feature type="chain" id="PRO_5032979652" evidence="1">
    <location>
        <begin position="20"/>
        <end position="175"/>
    </location>
</feature>
<dbReference type="AlphaFoldDB" id="A0A844ZI40"/>
<evidence type="ECO:0000313" key="3">
    <source>
        <dbReference type="Proteomes" id="UP000433104"/>
    </source>
</evidence>
<reference evidence="2 3" key="1">
    <citation type="submission" date="2019-12" db="EMBL/GenBank/DDBJ databases">
        <title>Genomic-based taxomic classification of the family Erythrobacteraceae.</title>
        <authorList>
            <person name="Xu L."/>
        </authorList>
    </citation>
    <scope>NUCLEOTIDE SEQUENCE [LARGE SCALE GENOMIC DNA]</scope>
    <source>
        <strain evidence="2 3">MCCC 1A09962</strain>
    </source>
</reference>
<evidence type="ECO:0000313" key="2">
    <source>
        <dbReference type="EMBL" id="MXO87113.1"/>
    </source>
</evidence>
<accession>A0A844ZI40</accession>
<organism evidence="2 3">
    <name type="scientific">Parapontixanthobacter aurantiacus</name>
    <dbReference type="NCBI Taxonomy" id="1463599"/>
    <lineage>
        <taxon>Bacteria</taxon>
        <taxon>Pseudomonadati</taxon>
        <taxon>Pseudomonadota</taxon>
        <taxon>Alphaproteobacteria</taxon>
        <taxon>Sphingomonadales</taxon>
        <taxon>Erythrobacteraceae</taxon>
        <taxon>Parapontixanthobacter</taxon>
    </lineage>
</organism>
<dbReference type="RefSeq" id="WP_160685503.1">
    <property type="nucleotide sequence ID" value="NZ_WTYW01000007.1"/>
</dbReference>
<keyword evidence="3" id="KW-1185">Reference proteome</keyword>
<dbReference type="Proteomes" id="UP000433104">
    <property type="component" value="Unassembled WGS sequence"/>
</dbReference>
<feature type="signal peptide" evidence="1">
    <location>
        <begin position="1"/>
        <end position="19"/>
    </location>
</feature>